<accession>A0A9X1YXS9</accession>
<dbReference type="EMBL" id="JALQCW010000058">
    <property type="protein sequence ID" value="MCK9800115.1"/>
    <property type="molecule type" value="Genomic_DNA"/>
</dbReference>
<protein>
    <submittedName>
        <fullName evidence="2">S24 family peptidase</fullName>
    </submittedName>
</protein>
<dbReference type="Gene3D" id="2.10.109.10">
    <property type="entry name" value="Umud Fragment, subunit A"/>
    <property type="match status" value="1"/>
</dbReference>
<proteinExistence type="predicted"/>
<dbReference type="AlphaFoldDB" id="A0A9X1YXS9"/>
<evidence type="ECO:0000313" key="2">
    <source>
        <dbReference type="EMBL" id="MCK9800115.1"/>
    </source>
</evidence>
<organism evidence="2 3">
    <name type="scientific">Pseudomonas morbosilactucae</name>
    <dbReference type="NCBI Taxonomy" id="2938197"/>
    <lineage>
        <taxon>Bacteria</taxon>
        <taxon>Pseudomonadati</taxon>
        <taxon>Pseudomonadota</taxon>
        <taxon>Gammaproteobacteria</taxon>
        <taxon>Pseudomonadales</taxon>
        <taxon>Pseudomonadaceae</taxon>
        <taxon>Pseudomonas</taxon>
    </lineage>
</organism>
<dbReference type="SUPFAM" id="SSF51306">
    <property type="entry name" value="LexA/Signal peptidase"/>
    <property type="match status" value="1"/>
</dbReference>
<reference evidence="2 3" key="1">
    <citation type="journal article" date="2022" name="Int. J. Syst. Evol. Microbiol.">
        <title>Pseudomonas aegrilactucae sp. nov. and Pseudomonas morbosilactucae sp. nov., pathogens causing bacterial rot of lettuce in Japan.</title>
        <authorList>
            <person name="Sawada H."/>
            <person name="Fujikawa T."/>
            <person name="Satou M."/>
        </authorList>
    </citation>
    <scope>NUCLEOTIDE SEQUENCE [LARGE SCALE GENOMIC DNA]</scope>
    <source>
        <strain evidence="2 3">MAFF 302030</strain>
    </source>
</reference>
<dbReference type="Proteomes" id="UP001155059">
    <property type="component" value="Unassembled WGS sequence"/>
</dbReference>
<reference evidence="2 3" key="2">
    <citation type="journal article" date="2023" name="Plant Pathol.">
        <title>Dismantling and reorganizing Pseudomonas marginalis sensu#lato.</title>
        <authorList>
            <person name="Sawada H."/>
            <person name="Fujikawa T."/>
            <person name="Satou M."/>
        </authorList>
    </citation>
    <scope>NUCLEOTIDE SEQUENCE [LARGE SCALE GENOMIC DNA]</scope>
    <source>
        <strain evidence="2 3">MAFF 302030</strain>
    </source>
</reference>
<evidence type="ECO:0000259" key="1">
    <source>
        <dbReference type="Pfam" id="PF00717"/>
    </source>
</evidence>
<evidence type="ECO:0000313" key="3">
    <source>
        <dbReference type="Proteomes" id="UP001155059"/>
    </source>
</evidence>
<dbReference type="RefSeq" id="WP_123328796.1">
    <property type="nucleotide sequence ID" value="NZ_JALQCW010000058.1"/>
</dbReference>
<sequence>MSLTILARAERLQHLPSSSIEPDGVMASRGVDHADGGFSLDRTVGLGAPQIRAVLVDDDSLLGFGIYPGDRLIVDRSATPVVDQYVVVQLEGAAPFGVRLVAPDPKGGLLLKASRPSIPSIALDDRETGAIWGVVLWVVSYVGRS</sequence>
<dbReference type="InterPro" id="IPR039418">
    <property type="entry name" value="LexA-like"/>
</dbReference>
<feature type="domain" description="Peptidase S24/S26A/S26B/S26C" evidence="1">
    <location>
        <begin position="31"/>
        <end position="135"/>
    </location>
</feature>
<gene>
    <name evidence="2" type="ORF">M1B34_21045</name>
</gene>
<dbReference type="CDD" id="cd06529">
    <property type="entry name" value="S24_LexA-like"/>
    <property type="match status" value="1"/>
</dbReference>
<name>A0A9X1YXS9_9PSED</name>
<dbReference type="InterPro" id="IPR015927">
    <property type="entry name" value="Peptidase_S24_S26A/B/C"/>
</dbReference>
<comment type="caution">
    <text evidence="2">The sequence shown here is derived from an EMBL/GenBank/DDBJ whole genome shotgun (WGS) entry which is preliminary data.</text>
</comment>
<dbReference type="InterPro" id="IPR036286">
    <property type="entry name" value="LexA/Signal_pep-like_sf"/>
</dbReference>
<dbReference type="Pfam" id="PF00717">
    <property type="entry name" value="Peptidase_S24"/>
    <property type="match status" value="1"/>
</dbReference>